<protein>
    <recommendedName>
        <fullName evidence="1">TonB-dependent receptor plug domain-containing protein</fullName>
    </recommendedName>
</protein>
<feature type="domain" description="TonB-dependent receptor plug" evidence="1">
    <location>
        <begin position="80"/>
        <end position="180"/>
    </location>
</feature>
<name>A0A382U6H7_9ZZZZ</name>
<dbReference type="PROSITE" id="PS52016">
    <property type="entry name" value="TONB_DEPENDENT_REC_3"/>
    <property type="match status" value="1"/>
</dbReference>
<dbReference type="PANTHER" id="PTHR40980">
    <property type="entry name" value="PLUG DOMAIN-CONTAINING PROTEIN"/>
    <property type="match status" value="1"/>
</dbReference>
<dbReference type="PANTHER" id="PTHR40980:SF4">
    <property type="entry name" value="TONB-DEPENDENT RECEPTOR-LIKE BETA-BARREL DOMAIN-CONTAINING PROTEIN"/>
    <property type="match status" value="1"/>
</dbReference>
<dbReference type="InterPro" id="IPR037066">
    <property type="entry name" value="Plug_dom_sf"/>
</dbReference>
<dbReference type="Gene3D" id="2.170.130.10">
    <property type="entry name" value="TonB-dependent receptor, plug domain"/>
    <property type="match status" value="1"/>
</dbReference>
<dbReference type="InterPro" id="IPR012910">
    <property type="entry name" value="Plug_dom"/>
</dbReference>
<sequence>MTRLVIPDIALITNVSEGEYVLKTRFLGYESSSIDIIIEDNKDLDFTIELKQEILEAETVTITAQALGQASAINQQLSSNSIKSIVSGERIMELPDANAAESVGRLPGISVKRSGGEGSQVVIRGLAPTYNSVTISGQKVASTDLDDRSVDLSMISPEILAGIEVSKALTPDQDADAFGGSVNFKLADAPVGGFRSNFRIQTGYNDLRNEGGLYKASLTLTNRLFNERLGYMFTSSLEKAQRGSDIYGASYYLLREAREDEEFAPISINHLNLKYVEETRNRFSVGLINDIKLKNG</sequence>
<evidence type="ECO:0000259" key="1">
    <source>
        <dbReference type="Pfam" id="PF07715"/>
    </source>
</evidence>
<gene>
    <name evidence="2" type="ORF">METZ01_LOCUS382770</name>
</gene>
<dbReference type="SUPFAM" id="SSF56935">
    <property type="entry name" value="Porins"/>
    <property type="match status" value="1"/>
</dbReference>
<dbReference type="InterPro" id="IPR039426">
    <property type="entry name" value="TonB-dep_rcpt-like"/>
</dbReference>
<evidence type="ECO:0000313" key="2">
    <source>
        <dbReference type="EMBL" id="SVD29916.1"/>
    </source>
</evidence>
<organism evidence="2">
    <name type="scientific">marine metagenome</name>
    <dbReference type="NCBI Taxonomy" id="408172"/>
    <lineage>
        <taxon>unclassified sequences</taxon>
        <taxon>metagenomes</taxon>
        <taxon>ecological metagenomes</taxon>
    </lineage>
</organism>
<dbReference type="AlphaFoldDB" id="A0A382U6H7"/>
<feature type="non-terminal residue" evidence="2">
    <location>
        <position position="296"/>
    </location>
</feature>
<dbReference type="Pfam" id="PF07715">
    <property type="entry name" value="Plug"/>
    <property type="match status" value="1"/>
</dbReference>
<proteinExistence type="predicted"/>
<dbReference type="EMBL" id="UINC01141900">
    <property type="protein sequence ID" value="SVD29916.1"/>
    <property type="molecule type" value="Genomic_DNA"/>
</dbReference>
<reference evidence="2" key="1">
    <citation type="submission" date="2018-05" db="EMBL/GenBank/DDBJ databases">
        <authorList>
            <person name="Lanie J.A."/>
            <person name="Ng W.-L."/>
            <person name="Kazmierczak K.M."/>
            <person name="Andrzejewski T.M."/>
            <person name="Davidsen T.M."/>
            <person name="Wayne K.J."/>
            <person name="Tettelin H."/>
            <person name="Glass J.I."/>
            <person name="Rusch D."/>
            <person name="Podicherti R."/>
            <person name="Tsui H.-C.T."/>
            <person name="Winkler M.E."/>
        </authorList>
    </citation>
    <scope>NUCLEOTIDE SEQUENCE</scope>
</reference>
<accession>A0A382U6H7</accession>